<dbReference type="Proteomes" id="UP000034287">
    <property type="component" value="Unassembled WGS sequence"/>
</dbReference>
<feature type="transmembrane region" description="Helical" evidence="3">
    <location>
        <begin position="145"/>
        <end position="166"/>
    </location>
</feature>
<gene>
    <name evidence="5" type="ORF">WN59_00855</name>
</gene>
<dbReference type="Pfam" id="PF00892">
    <property type="entry name" value="EamA"/>
    <property type="match status" value="2"/>
</dbReference>
<organism evidence="5 6">
    <name type="scientific">Salinicoccus sediminis</name>
    <dbReference type="NCBI Taxonomy" id="1432562"/>
    <lineage>
        <taxon>Bacteria</taxon>
        <taxon>Bacillati</taxon>
        <taxon>Bacillota</taxon>
        <taxon>Bacilli</taxon>
        <taxon>Bacillales</taxon>
        <taxon>Staphylococcaceae</taxon>
        <taxon>Salinicoccus</taxon>
    </lineage>
</organism>
<keyword evidence="3" id="KW-0472">Membrane</keyword>
<evidence type="ECO:0000256" key="2">
    <source>
        <dbReference type="ARBA" id="ARBA00007362"/>
    </source>
</evidence>
<dbReference type="InterPro" id="IPR000620">
    <property type="entry name" value="EamA_dom"/>
</dbReference>
<dbReference type="PATRIC" id="fig|1432562.3.peg.176"/>
<dbReference type="PANTHER" id="PTHR22911:SF76">
    <property type="entry name" value="EAMA DOMAIN-CONTAINING PROTEIN"/>
    <property type="match status" value="1"/>
</dbReference>
<dbReference type="InterPro" id="IPR037185">
    <property type="entry name" value="EmrE-like"/>
</dbReference>
<dbReference type="GO" id="GO:0016020">
    <property type="term" value="C:membrane"/>
    <property type="evidence" value="ECO:0007669"/>
    <property type="project" value="InterPro"/>
</dbReference>
<feature type="transmembrane region" description="Helical" evidence="3">
    <location>
        <begin position="94"/>
        <end position="112"/>
    </location>
</feature>
<evidence type="ECO:0000256" key="1">
    <source>
        <dbReference type="ARBA" id="ARBA00004127"/>
    </source>
</evidence>
<feature type="transmembrane region" description="Helical" evidence="3">
    <location>
        <begin position="238"/>
        <end position="258"/>
    </location>
</feature>
<evidence type="ECO:0000313" key="5">
    <source>
        <dbReference type="EMBL" id="KKK35915.1"/>
    </source>
</evidence>
<dbReference type="SUPFAM" id="SSF103481">
    <property type="entry name" value="Multidrug resistance efflux transporter EmrE"/>
    <property type="match status" value="2"/>
</dbReference>
<keyword evidence="6" id="KW-1185">Reference proteome</keyword>
<dbReference type="AlphaFoldDB" id="A0A0M2STF5"/>
<feature type="transmembrane region" description="Helical" evidence="3">
    <location>
        <begin position="210"/>
        <end position="231"/>
    </location>
</feature>
<dbReference type="STRING" id="1432562.WN59_00855"/>
<feature type="transmembrane region" description="Helical" evidence="3">
    <location>
        <begin position="119"/>
        <end position="139"/>
    </location>
</feature>
<dbReference type="OrthoDB" id="9790852at2"/>
<dbReference type="RefSeq" id="WP_046512706.1">
    <property type="nucleotide sequence ID" value="NZ_LAYZ01000001.1"/>
</dbReference>
<feature type="transmembrane region" description="Helical" evidence="3">
    <location>
        <begin position="64"/>
        <end position="82"/>
    </location>
</feature>
<dbReference type="EMBL" id="LAYZ01000001">
    <property type="protein sequence ID" value="KKK35915.1"/>
    <property type="molecule type" value="Genomic_DNA"/>
</dbReference>
<feature type="domain" description="EamA" evidence="4">
    <location>
        <begin position="4"/>
        <end position="135"/>
    </location>
</feature>
<protein>
    <submittedName>
        <fullName evidence="5">Multidrug transporter</fullName>
    </submittedName>
</protein>
<sequence length="290" mass="32380">MKKSAVTLLVVAVICIAFAAIFVKLSDASASIISMYRMLFASILLIPIVYRYRSEFTRLSSREWLSLIIAGLFLALHFGFWFESLKLTSVASSTVILALQPIVAMIAAYLIYKERVTRAVIISVFISFSGVLIISWGDFSFTDMSAFSGNILSFLSVVAVVCYFMIGQRSVRNLKHWVYSFIVFTFAGLFLLVFNLITQEELMSYPPREWLLFLMLAIFPTIAHVIFNALLDEVSPATISMSMLLEPVGASLLAYLLLSETLDGLQLTGGVIVLIGVYFFLAAQRKNSYI</sequence>
<name>A0A0M2STF5_9STAP</name>
<keyword evidence="3" id="KW-1133">Transmembrane helix</keyword>
<evidence type="ECO:0000256" key="3">
    <source>
        <dbReference type="SAM" id="Phobius"/>
    </source>
</evidence>
<feature type="transmembrane region" description="Helical" evidence="3">
    <location>
        <begin position="178"/>
        <end position="198"/>
    </location>
</feature>
<evidence type="ECO:0000259" key="4">
    <source>
        <dbReference type="Pfam" id="PF00892"/>
    </source>
</evidence>
<reference evidence="5 6" key="1">
    <citation type="submission" date="2015-04" db="EMBL/GenBank/DDBJ databases">
        <title>Taxonomic description and genome sequence of Salinicoccus sediminis sp. nov., a novel hyper halotolerant bacterium isolated from marine sediment.</title>
        <authorList>
            <person name="Mathan Kumar R."/>
            <person name="Kaur G."/>
            <person name="Kumar N."/>
            <person name="Kumar A."/>
            <person name="Singh N.K."/>
            <person name="Kaur N."/>
            <person name="Mayilraj S."/>
        </authorList>
    </citation>
    <scope>NUCLEOTIDE SEQUENCE [LARGE SCALE GENOMIC DNA]</scope>
    <source>
        <strain evidence="5 6">SV-16</strain>
    </source>
</reference>
<keyword evidence="3" id="KW-0812">Transmembrane</keyword>
<feature type="transmembrane region" description="Helical" evidence="3">
    <location>
        <begin position="35"/>
        <end position="52"/>
    </location>
</feature>
<comment type="similarity">
    <text evidence="2">Belongs to the EamA transporter family.</text>
</comment>
<comment type="caution">
    <text evidence="5">The sequence shown here is derived from an EMBL/GenBank/DDBJ whole genome shotgun (WGS) entry which is preliminary data.</text>
</comment>
<dbReference type="PANTHER" id="PTHR22911">
    <property type="entry name" value="ACYL-MALONYL CONDENSING ENZYME-RELATED"/>
    <property type="match status" value="1"/>
</dbReference>
<accession>A0A0M2STF5</accession>
<feature type="domain" description="EamA" evidence="4">
    <location>
        <begin position="148"/>
        <end position="281"/>
    </location>
</feature>
<evidence type="ECO:0000313" key="6">
    <source>
        <dbReference type="Proteomes" id="UP000034287"/>
    </source>
</evidence>
<feature type="transmembrane region" description="Helical" evidence="3">
    <location>
        <begin position="264"/>
        <end position="283"/>
    </location>
</feature>
<proteinExistence type="inferred from homology"/>
<comment type="subcellular location">
    <subcellularLocation>
        <location evidence="1">Endomembrane system</location>
        <topology evidence="1">Multi-pass membrane protein</topology>
    </subcellularLocation>
</comment>